<reference evidence="2" key="1">
    <citation type="submission" date="2023-07" db="EMBL/GenBank/DDBJ databases">
        <title>Chryseobacterium sp. strain PBS4-4 Genome sequencing and assembly.</title>
        <authorList>
            <person name="Jung Y."/>
        </authorList>
    </citation>
    <scope>NUCLEOTIDE SEQUENCE [LARGE SCALE GENOMIC DNA]</scope>
    <source>
        <strain evidence="2">PBS4-4</strain>
    </source>
</reference>
<protein>
    <submittedName>
        <fullName evidence="1">Uncharacterized protein</fullName>
    </submittedName>
</protein>
<organism evidence="1 2">
    <name type="scientific">Chryseobacterium edaphi</name>
    <dbReference type="NCBI Taxonomy" id="2976532"/>
    <lineage>
        <taxon>Bacteria</taxon>
        <taxon>Pseudomonadati</taxon>
        <taxon>Bacteroidota</taxon>
        <taxon>Flavobacteriia</taxon>
        <taxon>Flavobacteriales</taxon>
        <taxon>Weeksellaceae</taxon>
        <taxon>Chryseobacterium group</taxon>
        <taxon>Chryseobacterium</taxon>
    </lineage>
</organism>
<dbReference type="RefSeq" id="WP_263002765.1">
    <property type="nucleotide sequence ID" value="NZ_JAOTEM010000002.1"/>
</dbReference>
<evidence type="ECO:0000313" key="1">
    <source>
        <dbReference type="EMBL" id="MCU7617317.1"/>
    </source>
</evidence>
<sequence length="250" mass="30687">MENDNLLFSRLRSLRSRKRVSKKDVEKKVRKKYQRSKELWEIRRNIPLVPLEKPCQKGFVRFFVVRDDVRRSKDGDFFEEILNKINTKMYSETRKFLKKKRKFGRRIYVIRDQKLVQLSKYQWNDPKLGLTTREKQYFLKREEYNPFRKRYNIYYEFIEPWRFVLRVKSNMITHFKPLRSNLEKEIDELNSYLSQHKIAGLVNKKIHGKSGNCKYYGEKTDLIESKKYFHYKMSATEAAECLEDYKVRKF</sequence>
<keyword evidence="2" id="KW-1185">Reference proteome</keyword>
<proteinExistence type="predicted"/>
<dbReference type="Proteomes" id="UP001208649">
    <property type="component" value="Unassembled WGS sequence"/>
</dbReference>
<dbReference type="EMBL" id="JAOTEM010000002">
    <property type="protein sequence ID" value="MCU7617317.1"/>
    <property type="molecule type" value="Genomic_DNA"/>
</dbReference>
<evidence type="ECO:0000313" key="2">
    <source>
        <dbReference type="Proteomes" id="UP001208649"/>
    </source>
</evidence>
<accession>A0ABT2W533</accession>
<gene>
    <name evidence="1" type="ORF">NZ698_08910</name>
</gene>
<name>A0ABT2W533_9FLAO</name>
<comment type="caution">
    <text evidence="1">The sequence shown here is derived from an EMBL/GenBank/DDBJ whole genome shotgun (WGS) entry which is preliminary data.</text>
</comment>